<evidence type="ECO:0000259" key="1">
    <source>
        <dbReference type="Pfam" id="PF22936"/>
    </source>
</evidence>
<organism evidence="2 3">
    <name type="scientific">Asparagus officinalis</name>
    <name type="common">Garden asparagus</name>
    <dbReference type="NCBI Taxonomy" id="4686"/>
    <lineage>
        <taxon>Eukaryota</taxon>
        <taxon>Viridiplantae</taxon>
        <taxon>Streptophyta</taxon>
        <taxon>Embryophyta</taxon>
        <taxon>Tracheophyta</taxon>
        <taxon>Spermatophyta</taxon>
        <taxon>Magnoliopsida</taxon>
        <taxon>Liliopsida</taxon>
        <taxon>Asparagales</taxon>
        <taxon>Asparagaceae</taxon>
        <taxon>Asparagoideae</taxon>
        <taxon>Asparagus</taxon>
    </lineage>
</organism>
<dbReference type="AlphaFoldDB" id="A0A5P1E5V7"/>
<name>A0A5P1E5V7_ASPOF</name>
<keyword evidence="3" id="KW-1185">Reference proteome</keyword>
<dbReference type="PANTHER" id="PTHR47592">
    <property type="entry name" value="PBF68 PROTEIN"/>
    <property type="match status" value="1"/>
</dbReference>
<gene>
    <name evidence="2" type="ORF">A4U43_C09F5950</name>
</gene>
<dbReference type="Pfam" id="PF22936">
    <property type="entry name" value="Pol_BBD"/>
    <property type="match status" value="1"/>
</dbReference>
<feature type="domain" description="Retrovirus-related Pol polyprotein from transposon TNT 1-94-like beta-barrel" evidence="1">
    <location>
        <begin position="154"/>
        <end position="234"/>
    </location>
</feature>
<evidence type="ECO:0000313" key="3">
    <source>
        <dbReference type="Proteomes" id="UP000243459"/>
    </source>
</evidence>
<dbReference type="EMBL" id="CM007389">
    <property type="protein sequence ID" value="ONK57948.1"/>
    <property type="molecule type" value="Genomic_DNA"/>
</dbReference>
<dbReference type="InterPro" id="IPR054722">
    <property type="entry name" value="PolX-like_BBD"/>
</dbReference>
<protein>
    <recommendedName>
        <fullName evidence="1">Retrovirus-related Pol polyprotein from transposon TNT 1-94-like beta-barrel domain-containing protein</fullName>
    </recommendedName>
</protein>
<dbReference type="Pfam" id="PF14223">
    <property type="entry name" value="Retrotran_gag_2"/>
    <property type="match status" value="1"/>
</dbReference>
<dbReference type="Proteomes" id="UP000243459">
    <property type="component" value="Chromosome 9"/>
</dbReference>
<dbReference type="PANTHER" id="PTHR47592:SF27">
    <property type="entry name" value="OS08G0421700 PROTEIN"/>
    <property type="match status" value="1"/>
</dbReference>
<accession>A0A5P1E5V7</accession>
<dbReference type="OMA" id="MINERTT"/>
<proteinExistence type="predicted"/>
<dbReference type="Gramene" id="ONK57948">
    <property type="protein sequence ID" value="ONK57948"/>
    <property type="gene ID" value="A4U43_C09F5950"/>
</dbReference>
<sequence>MKRGVSIREHVNNFTKLLSDIANVDIMIEDEDNAMLLFCSLPEDDFGTFVFNMINERTTVSYKEVTSVLINYELRKGDGEPSEKASGDALAVREGHWKNECPNLKDRAWKQRGKAVQALEVNVAKAVSDHSDSDYSDYSCPALPSVCYADSTEWMMDSGATFRICPKSDWFSSFEELERGDVVLMENDHVCSIGGISTVRIMMHDGVTRELKEVRFVPQLKNIISLGTLEAAGYRVILEDATVKVTKGSMLVIRDVRESNLYYLKGKTVTGALTASITTEKDTTTL</sequence>
<reference evidence="3" key="1">
    <citation type="journal article" date="2017" name="Nat. Commun.">
        <title>The asparagus genome sheds light on the origin and evolution of a young Y chromosome.</title>
        <authorList>
            <person name="Harkess A."/>
            <person name="Zhou J."/>
            <person name="Xu C."/>
            <person name="Bowers J.E."/>
            <person name="Van der Hulst R."/>
            <person name="Ayyampalayam S."/>
            <person name="Mercati F."/>
            <person name="Riccardi P."/>
            <person name="McKain M.R."/>
            <person name="Kakrana A."/>
            <person name="Tang H."/>
            <person name="Ray J."/>
            <person name="Groenendijk J."/>
            <person name="Arikit S."/>
            <person name="Mathioni S.M."/>
            <person name="Nakano M."/>
            <person name="Shan H."/>
            <person name="Telgmann-Rauber A."/>
            <person name="Kanno A."/>
            <person name="Yue Z."/>
            <person name="Chen H."/>
            <person name="Li W."/>
            <person name="Chen Y."/>
            <person name="Xu X."/>
            <person name="Zhang Y."/>
            <person name="Luo S."/>
            <person name="Chen H."/>
            <person name="Gao J."/>
            <person name="Mao Z."/>
            <person name="Pires J.C."/>
            <person name="Luo M."/>
            <person name="Kudrna D."/>
            <person name="Wing R.A."/>
            <person name="Meyers B.C."/>
            <person name="Yi K."/>
            <person name="Kong H."/>
            <person name="Lavrijsen P."/>
            <person name="Sunseri F."/>
            <person name="Falavigna A."/>
            <person name="Ye Y."/>
            <person name="Leebens-Mack J.H."/>
            <person name="Chen G."/>
        </authorList>
    </citation>
    <scope>NUCLEOTIDE SEQUENCE [LARGE SCALE GENOMIC DNA]</scope>
    <source>
        <strain evidence="3">cv. DH0086</strain>
    </source>
</reference>
<evidence type="ECO:0000313" key="2">
    <source>
        <dbReference type="EMBL" id="ONK57948.1"/>
    </source>
</evidence>